<evidence type="ECO:0000256" key="5">
    <source>
        <dbReference type="ARBA" id="ARBA00023136"/>
    </source>
</evidence>
<dbReference type="GO" id="GO:0036462">
    <property type="term" value="P:TRAIL-activated apoptotic signaling pathway"/>
    <property type="evidence" value="ECO:0007669"/>
    <property type="project" value="TreeGrafter"/>
</dbReference>
<comment type="caution">
    <text evidence="9">Lacks conserved residue(s) required for the propagation of feature annotation.</text>
</comment>
<feature type="disulfide bond" evidence="9">
    <location>
        <begin position="118"/>
        <end position="133"/>
    </location>
</feature>
<comment type="caution">
    <text evidence="14">The sequence shown here is derived from an EMBL/GenBank/DDBJ whole genome shotgun (WGS) entry which is preliminary data.</text>
</comment>
<keyword evidence="5" id="KW-0472">Membrane</keyword>
<feature type="domain" description="TNFR-Cys" evidence="13">
    <location>
        <begin position="117"/>
        <end position="155"/>
    </location>
</feature>
<feature type="region of interest" description="Disordered" evidence="10">
    <location>
        <begin position="187"/>
        <end position="212"/>
    </location>
</feature>
<dbReference type="SUPFAM" id="SSF47986">
    <property type="entry name" value="DEATH domain"/>
    <property type="match status" value="1"/>
</dbReference>
<dbReference type="InterPro" id="IPR001368">
    <property type="entry name" value="TNFR/NGFR_Cys_rich_reg"/>
</dbReference>
<dbReference type="SUPFAM" id="SSF57586">
    <property type="entry name" value="TNF receptor-like"/>
    <property type="match status" value="2"/>
</dbReference>
<evidence type="ECO:0000259" key="13">
    <source>
        <dbReference type="PROSITE" id="PS50050"/>
    </source>
</evidence>
<feature type="disulfide bond" evidence="9">
    <location>
        <begin position="98"/>
        <end position="116"/>
    </location>
</feature>
<keyword evidence="6 9" id="KW-1015">Disulfide bond</keyword>
<dbReference type="Proteomes" id="UP000316079">
    <property type="component" value="Unassembled WGS sequence"/>
</dbReference>
<dbReference type="Pfam" id="PF00531">
    <property type="entry name" value="Death"/>
    <property type="match status" value="1"/>
</dbReference>
<feature type="signal peptide" evidence="11">
    <location>
        <begin position="1"/>
        <end position="20"/>
    </location>
</feature>
<proteinExistence type="predicted"/>
<feature type="disulfide bond" evidence="9">
    <location>
        <begin position="136"/>
        <end position="149"/>
    </location>
</feature>
<evidence type="ECO:0000256" key="10">
    <source>
        <dbReference type="SAM" id="MobiDB-lite"/>
    </source>
</evidence>
<dbReference type="InterPro" id="IPR034029">
    <property type="entry name" value="TNFRSF10A/B_death"/>
</dbReference>
<evidence type="ECO:0000256" key="3">
    <source>
        <dbReference type="ARBA" id="ARBA00022729"/>
    </source>
</evidence>
<keyword evidence="15" id="KW-1185">Reference proteome</keyword>
<feature type="chain" id="PRO_5022041940" description="TNFR-Cys domain-containing protein" evidence="11">
    <location>
        <begin position="21"/>
        <end position="355"/>
    </location>
</feature>
<dbReference type="PROSITE" id="PS50017">
    <property type="entry name" value="DEATH_DOMAIN"/>
    <property type="match status" value="1"/>
</dbReference>
<comment type="subcellular location">
    <subcellularLocation>
        <location evidence="1">Membrane</location>
    </subcellularLocation>
</comment>
<dbReference type="Gene3D" id="1.10.533.10">
    <property type="entry name" value="Death Domain, Fas"/>
    <property type="match status" value="1"/>
</dbReference>
<keyword evidence="3 11" id="KW-0732">Signal</keyword>
<dbReference type="GO" id="GO:0005886">
    <property type="term" value="C:plasma membrane"/>
    <property type="evidence" value="ECO:0007669"/>
    <property type="project" value="TreeGrafter"/>
</dbReference>
<dbReference type="PANTHER" id="PTHR46330:SF6">
    <property type="entry name" value="HEMATOPOIETIC DEATH RECEPTOR-RELATED"/>
    <property type="match status" value="1"/>
</dbReference>
<feature type="domain" description="TNFR-Cys" evidence="13">
    <location>
        <begin position="76"/>
        <end position="116"/>
    </location>
</feature>
<evidence type="ECO:0000256" key="7">
    <source>
        <dbReference type="ARBA" id="ARBA00023170"/>
    </source>
</evidence>
<evidence type="ECO:0000256" key="6">
    <source>
        <dbReference type="ARBA" id="ARBA00023157"/>
    </source>
</evidence>
<feature type="disulfide bond" evidence="9">
    <location>
        <begin position="77"/>
        <end position="92"/>
    </location>
</feature>
<evidence type="ECO:0000313" key="14">
    <source>
        <dbReference type="EMBL" id="TRY54427.1"/>
    </source>
</evidence>
<keyword evidence="4" id="KW-0677">Repeat</keyword>
<evidence type="ECO:0000256" key="9">
    <source>
        <dbReference type="PROSITE-ProRule" id="PRU00206"/>
    </source>
</evidence>
<dbReference type="GO" id="GO:0009986">
    <property type="term" value="C:cell surface"/>
    <property type="evidence" value="ECO:0007669"/>
    <property type="project" value="TreeGrafter"/>
</dbReference>
<name>A0A553MMK7_9TELE</name>
<keyword evidence="8" id="KW-0325">Glycoprotein</keyword>
<sequence>MRYTTFLAFLLLDIIQIVRGKVDLTWAHAQNRFQRDAACRDGMEYSHENICCLNCPAGTFVKKACLAASGIGECEPCEFDTYTEHNNGLWRCISCVKCRSDQETIDKCTSIQNTKCKCKKGSFCLPDQACEVCKKCSRCKEDEEVVKSCTEISNTSDTEDDEQEDKQNAHNSKIEDLTHCQPFLEQNSVVGPGAPASIETERDRGLGESLTNTATSSQSSLALCTLPSASQFCHTNQSSASCALALDPESSRRLIPLNGEESLKKTFDFFEEMDVHYHNRFFRFIGLSDNAIKSAEALFPDDRVYELLKNWMEKEGLKADFNILIEALIKLDQRLSAENIISRAIGNGYYKYEDE</sequence>
<feature type="domain" description="Death" evidence="12">
    <location>
        <begin position="280"/>
        <end position="344"/>
    </location>
</feature>
<dbReference type="AlphaFoldDB" id="A0A553MMK7"/>
<dbReference type="GO" id="GO:0043065">
    <property type="term" value="P:positive regulation of apoptotic process"/>
    <property type="evidence" value="ECO:0007669"/>
    <property type="project" value="TreeGrafter"/>
</dbReference>
<dbReference type="InterPro" id="IPR011029">
    <property type="entry name" value="DEATH-like_dom_sf"/>
</dbReference>
<keyword evidence="2" id="KW-0053">Apoptosis</keyword>
<dbReference type="CDD" id="cd08315">
    <property type="entry name" value="Death_TRAILR_DR4_DR5"/>
    <property type="match status" value="1"/>
</dbReference>
<evidence type="ECO:0000256" key="4">
    <source>
        <dbReference type="ARBA" id="ARBA00022737"/>
    </source>
</evidence>
<evidence type="ECO:0000256" key="1">
    <source>
        <dbReference type="ARBA" id="ARBA00004370"/>
    </source>
</evidence>
<accession>A0A553MMK7</accession>
<dbReference type="SMART" id="SM00208">
    <property type="entry name" value="TNFR"/>
    <property type="match status" value="3"/>
</dbReference>
<organism evidence="14 15">
    <name type="scientific">Danionella cerebrum</name>
    <dbReference type="NCBI Taxonomy" id="2873325"/>
    <lineage>
        <taxon>Eukaryota</taxon>
        <taxon>Metazoa</taxon>
        <taxon>Chordata</taxon>
        <taxon>Craniata</taxon>
        <taxon>Vertebrata</taxon>
        <taxon>Euteleostomi</taxon>
        <taxon>Actinopterygii</taxon>
        <taxon>Neopterygii</taxon>
        <taxon>Teleostei</taxon>
        <taxon>Ostariophysi</taxon>
        <taxon>Cypriniformes</taxon>
        <taxon>Danionidae</taxon>
        <taxon>Danioninae</taxon>
        <taxon>Danionella</taxon>
    </lineage>
</organism>
<feature type="repeat" description="TNFR-Cys" evidence="9">
    <location>
        <begin position="117"/>
        <end position="155"/>
    </location>
</feature>
<evidence type="ECO:0000313" key="15">
    <source>
        <dbReference type="Proteomes" id="UP000316079"/>
    </source>
</evidence>
<dbReference type="PROSITE" id="PS50050">
    <property type="entry name" value="TNFR_NGFR_2"/>
    <property type="match status" value="2"/>
</dbReference>
<dbReference type="OrthoDB" id="8848202at2759"/>
<evidence type="ECO:0000256" key="11">
    <source>
        <dbReference type="SAM" id="SignalP"/>
    </source>
</evidence>
<dbReference type="PANTHER" id="PTHR46330">
    <property type="entry name" value="TUMOR NECROSIS FACTOR RECEPTOR SUPERFAMILY MEMBER 10B"/>
    <property type="match status" value="1"/>
</dbReference>
<dbReference type="InterPro" id="IPR052491">
    <property type="entry name" value="TNFRSF10"/>
</dbReference>
<dbReference type="STRING" id="623744.A0A553MMK7"/>
<protein>
    <recommendedName>
        <fullName evidence="16">TNFR-Cys domain-containing protein</fullName>
    </recommendedName>
</protein>
<evidence type="ECO:0008006" key="16">
    <source>
        <dbReference type="Google" id="ProtNLM"/>
    </source>
</evidence>
<dbReference type="Pfam" id="PF00020">
    <property type="entry name" value="TNFR_c6"/>
    <property type="match status" value="2"/>
</dbReference>
<reference evidence="14 15" key="1">
    <citation type="journal article" date="2019" name="Sci. Data">
        <title>Hybrid genome assembly and annotation of Danionella translucida.</title>
        <authorList>
            <person name="Kadobianskyi M."/>
            <person name="Schulze L."/>
            <person name="Schuelke M."/>
            <person name="Judkewitz B."/>
        </authorList>
    </citation>
    <scope>NUCLEOTIDE SEQUENCE [LARGE SCALE GENOMIC DNA]</scope>
    <source>
        <strain evidence="14 15">Bolton</strain>
    </source>
</reference>
<evidence type="ECO:0000256" key="8">
    <source>
        <dbReference type="ARBA" id="ARBA00023180"/>
    </source>
</evidence>
<evidence type="ECO:0000259" key="12">
    <source>
        <dbReference type="PROSITE" id="PS50017"/>
    </source>
</evidence>
<keyword evidence="7" id="KW-0675">Receptor</keyword>
<feature type="region of interest" description="Disordered" evidence="10">
    <location>
        <begin position="151"/>
        <end position="170"/>
    </location>
</feature>
<evidence type="ECO:0000256" key="2">
    <source>
        <dbReference type="ARBA" id="ARBA00022703"/>
    </source>
</evidence>
<dbReference type="InterPro" id="IPR000488">
    <property type="entry name" value="Death_dom"/>
</dbReference>
<feature type="disulfide bond" evidence="9">
    <location>
        <begin position="95"/>
        <end position="108"/>
    </location>
</feature>
<feature type="repeat" description="TNFR-Cys" evidence="9">
    <location>
        <begin position="76"/>
        <end position="116"/>
    </location>
</feature>
<gene>
    <name evidence="14" type="ORF">DNTS_023696</name>
</gene>
<dbReference type="Gene3D" id="2.10.50.10">
    <property type="entry name" value="Tumor Necrosis Factor Receptor, subunit A, domain 2"/>
    <property type="match status" value="2"/>
</dbReference>
<dbReference type="FunFam" id="1.10.533.10:FF:000098">
    <property type="entry name" value="Hematopoietic death receptor"/>
    <property type="match status" value="1"/>
</dbReference>
<dbReference type="EMBL" id="SRMA01027345">
    <property type="protein sequence ID" value="TRY54427.1"/>
    <property type="molecule type" value="Genomic_DNA"/>
</dbReference>